<feature type="compositionally biased region" description="Acidic residues" evidence="4">
    <location>
        <begin position="310"/>
        <end position="328"/>
    </location>
</feature>
<evidence type="ECO:0000313" key="6">
    <source>
        <dbReference type="EMBL" id="CAH0515590.1"/>
    </source>
</evidence>
<dbReference type="InterPro" id="IPR011990">
    <property type="entry name" value="TPR-like_helical_dom_sf"/>
</dbReference>
<dbReference type="Gene3D" id="1.25.40.10">
    <property type="entry name" value="Tetratricopeptide repeat domain"/>
    <property type="match status" value="2"/>
</dbReference>
<keyword evidence="1" id="KW-0677">Repeat</keyword>
<dbReference type="PANTHER" id="PTHR44858:SF1">
    <property type="entry name" value="UDP-N-ACETYLGLUCOSAMINE--PEPTIDE N-ACETYLGLUCOSAMINYLTRANSFERASE SPINDLY-RELATED"/>
    <property type="match status" value="1"/>
</dbReference>
<evidence type="ECO:0000313" key="8">
    <source>
        <dbReference type="Proteomes" id="UP001160483"/>
    </source>
</evidence>
<evidence type="ECO:0000313" key="7">
    <source>
        <dbReference type="Proteomes" id="UP001158986"/>
    </source>
</evidence>
<dbReference type="PANTHER" id="PTHR44858">
    <property type="entry name" value="TETRATRICOPEPTIDE REPEAT PROTEIN 6"/>
    <property type="match status" value="1"/>
</dbReference>
<evidence type="ECO:0000256" key="3">
    <source>
        <dbReference type="PROSITE-ProRule" id="PRU00339"/>
    </source>
</evidence>
<dbReference type="Proteomes" id="UP001160483">
    <property type="component" value="Unassembled WGS sequence"/>
</dbReference>
<dbReference type="InterPro" id="IPR050498">
    <property type="entry name" value="Ycf3"/>
</dbReference>
<proteinExistence type="predicted"/>
<accession>A0AAU9KKK6</accession>
<dbReference type="AlphaFoldDB" id="A0AAU9KKK6"/>
<comment type="caution">
    <text evidence="5">The sequence shown here is derived from an EMBL/GenBank/DDBJ whole genome shotgun (WGS) entry which is preliminary data.</text>
</comment>
<dbReference type="EMBL" id="CAKLCB010000124">
    <property type="protein sequence ID" value="CAH0515590.1"/>
    <property type="molecule type" value="Genomic_DNA"/>
</dbReference>
<reference evidence="5 7" key="1">
    <citation type="submission" date="2021-11" db="EMBL/GenBank/DDBJ databases">
        <authorList>
            <person name="Islam A."/>
            <person name="Islam S."/>
            <person name="Flora M.S."/>
            <person name="Rahman M."/>
            <person name="Ziaur R.M."/>
            <person name="Epstein J.H."/>
            <person name="Hassan M."/>
            <person name="Klassen M."/>
            <person name="Woodard K."/>
            <person name="Webb A."/>
            <person name="Webby R.J."/>
            <person name="El Zowalaty M.E."/>
        </authorList>
    </citation>
    <scope>NUCLEOTIDE SEQUENCE</scope>
    <source>
        <strain evidence="6">Pbs1</strain>
        <strain evidence="5">Pbs3</strain>
    </source>
</reference>
<sequence length="328" mass="36816">MSKKKLRKELKKRQQNTVDTSILSPNDKESRRSCKKHRTIKSSDDDIEKEVEIDTLNFDDAFAAGLAFEQLESYDGALISFQRAIECQPTHLGALMHLADVYSASGQLDEALSCYIKASEREHNKENASVWFRLGLAHAAMDQQLEATKAYHQSMNINARALESLNNGDEKTRELWEAYGVTLAALVEAFGELGDLNSAVKVFEDAVARFPESANMHYNLATMCMARNKSTGDDEFDSVVAQSLERAVKLSPETLEFVEDLALYLEAHNQQSHRVDELRRKADVLACTSRVTTATSDDENKQEQGSCNNMEEDVSEEEEDNEEDGEES</sequence>
<feature type="region of interest" description="Disordered" evidence="4">
    <location>
        <begin position="290"/>
        <end position="328"/>
    </location>
</feature>
<feature type="repeat" description="TPR" evidence="3">
    <location>
        <begin position="128"/>
        <end position="161"/>
    </location>
</feature>
<organism evidence="5 8">
    <name type="scientific">Peronospora belbahrii</name>
    <dbReference type="NCBI Taxonomy" id="622444"/>
    <lineage>
        <taxon>Eukaryota</taxon>
        <taxon>Sar</taxon>
        <taxon>Stramenopiles</taxon>
        <taxon>Oomycota</taxon>
        <taxon>Peronosporomycetes</taxon>
        <taxon>Peronosporales</taxon>
        <taxon>Peronosporaceae</taxon>
        <taxon>Peronospora</taxon>
    </lineage>
</organism>
<dbReference type="PROSITE" id="PS50005">
    <property type="entry name" value="TPR"/>
    <property type="match status" value="2"/>
</dbReference>
<evidence type="ECO:0000256" key="4">
    <source>
        <dbReference type="SAM" id="MobiDB-lite"/>
    </source>
</evidence>
<dbReference type="EMBL" id="CAKKTJ010000104">
    <property type="protein sequence ID" value="CAH0474394.1"/>
    <property type="molecule type" value="Genomic_DNA"/>
</dbReference>
<protein>
    <submittedName>
        <fullName evidence="5">Uncharacterized protein</fullName>
    </submittedName>
</protein>
<feature type="compositionally biased region" description="Polar residues" evidence="4">
    <location>
        <begin position="15"/>
        <end position="24"/>
    </location>
</feature>
<dbReference type="Pfam" id="PF13432">
    <property type="entry name" value="TPR_16"/>
    <property type="match status" value="1"/>
</dbReference>
<feature type="compositionally biased region" description="Basic residues" evidence="4">
    <location>
        <begin position="1"/>
        <end position="14"/>
    </location>
</feature>
<feature type="repeat" description="TPR" evidence="3">
    <location>
        <begin position="58"/>
        <end position="91"/>
    </location>
</feature>
<keyword evidence="7" id="KW-1185">Reference proteome</keyword>
<dbReference type="SMART" id="SM00028">
    <property type="entry name" value="TPR"/>
    <property type="match status" value="4"/>
</dbReference>
<name>A0AAU9KKK6_9STRA</name>
<feature type="region of interest" description="Disordered" evidence="4">
    <location>
        <begin position="1"/>
        <end position="41"/>
    </location>
</feature>
<dbReference type="InterPro" id="IPR019734">
    <property type="entry name" value="TPR_rpt"/>
</dbReference>
<evidence type="ECO:0000313" key="5">
    <source>
        <dbReference type="EMBL" id="CAH0474394.1"/>
    </source>
</evidence>
<dbReference type="SUPFAM" id="SSF48452">
    <property type="entry name" value="TPR-like"/>
    <property type="match status" value="1"/>
</dbReference>
<dbReference type="Pfam" id="PF13431">
    <property type="entry name" value="TPR_17"/>
    <property type="match status" value="1"/>
</dbReference>
<dbReference type="Proteomes" id="UP001158986">
    <property type="component" value="Unassembled WGS sequence"/>
</dbReference>
<keyword evidence="2 3" id="KW-0802">TPR repeat</keyword>
<gene>
    <name evidence="6" type="ORF">PBS001_LOCUS2295</name>
    <name evidence="5" type="ORF">PBS003_LOCUS1250</name>
</gene>
<evidence type="ECO:0000256" key="2">
    <source>
        <dbReference type="ARBA" id="ARBA00022803"/>
    </source>
</evidence>
<evidence type="ECO:0000256" key="1">
    <source>
        <dbReference type="ARBA" id="ARBA00022737"/>
    </source>
</evidence>